<evidence type="ECO:0000256" key="10">
    <source>
        <dbReference type="ARBA" id="ARBA00023136"/>
    </source>
</evidence>
<dbReference type="InterPro" id="IPR050599">
    <property type="entry name" value="VDCC_alpha-1_subunit"/>
</dbReference>
<dbReference type="EMBL" id="RBNJ01015574">
    <property type="protein sequence ID" value="RUS24573.1"/>
    <property type="molecule type" value="Genomic_DNA"/>
</dbReference>
<evidence type="ECO:0000256" key="6">
    <source>
        <dbReference type="ARBA" id="ARBA00022837"/>
    </source>
</evidence>
<keyword evidence="11" id="KW-0325">Glycoprotein</keyword>
<name>A0A433Q427_9FUNG</name>
<comment type="subcellular location">
    <subcellularLocation>
        <location evidence="1">Membrane</location>
        <topology evidence="1">Multi-pass membrane protein</topology>
    </subcellularLocation>
</comment>
<evidence type="ECO:0000256" key="2">
    <source>
        <dbReference type="ARBA" id="ARBA00022448"/>
    </source>
</evidence>
<evidence type="ECO:0000256" key="9">
    <source>
        <dbReference type="ARBA" id="ARBA00023065"/>
    </source>
</evidence>
<evidence type="ECO:0000256" key="8">
    <source>
        <dbReference type="ARBA" id="ARBA00022989"/>
    </source>
</evidence>
<evidence type="ECO:0000313" key="15">
    <source>
        <dbReference type="EMBL" id="RUS24573.1"/>
    </source>
</evidence>
<evidence type="ECO:0000256" key="3">
    <source>
        <dbReference type="ARBA" id="ARBA00022568"/>
    </source>
</evidence>
<evidence type="ECO:0000256" key="7">
    <source>
        <dbReference type="ARBA" id="ARBA00022882"/>
    </source>
</evidence>
<gene>
    <name evidence="15" type="ORF">BC938DRAFT_473379</name>
</gene>
<evidence type="ECO:0000256" key="11">
    <source>
        <dbReference type="ARBA" id="ARBA00023180"/>
    </source>
</evidence>
<keyword evidence="8 13" id="KW-1133">Transmembrane helix</keyword>
<feature type="domain" description="Ion transport" evidence="14">
    <location>
        <begin position="1"/>
        <end position="46"/>
    </location>
</feature>
<keyword evidence="6" id="KW-0106">Calcium</keyword>
<evidence type="ECO:0000259" key="14">
    <source>
        <dbReference type="Pfam" id="PF00520"/>
    </source>
</evidence>
<dbReference type="InterPro" id="IPR005821">
    <property type="entry name" value="Ion_trans_dom"/>
</dbReference>
<dbReference type="Gene3D" id="1.10.287.70">
    <property type="match status" value="1"/>
</dbReference>
<organism evidence="15 16">
    <name type="scientific">Jimgerdemannia flammicorona</name>
    <dbReference type="NCBI Taxonomy" id="994334"/>
    <lineage>
        <taxon>Eukaryota</taxon>
        <taxon>Fungi</taxon>
        <taxon>Fungi incertae sedis</taxon>
        <taxon>Mucoromycota</taxon>
        <taxon>Mucoromycotina</taxon>
        <taxon>Endogonomycetes</taxon>
        <taxon>Endogonales</taxon>
        <taxon>Endogonaceae</taxon>
        <taxon>Jimgerdemannia</taxon>
    </lineage>
</organism>
<dbReference type="GO" id="GO:0098703">
    <property type="term" value="P:calcium ion import across plasma membrane"/>
    <property type="evidence" value="ECO:0007669"/>
    <property type="project" value="TreeGrafter"/>
</dbReference>
<keyword evidence="7" id="KW-0851">Voltage-gated channel</keyword>
<dbReference type="AlphaFoldDB" id="A0A433Q427"/>
<dbReference type="PANTHER" id="PTHR45628:SF7">
    <property type="entry name" value="VOLTAGE-DEPENDENT CALCIUM CHANNEL TYPE A SUBUNIT ALPHA-1"/>
    <property type="match status" value="1"/>
</dbReference>
<accession>A0A433Q427</accession>
<reference evidence="15 16" key="1">
    <citation type="journal article" date="2018" name="New Phytol.">
        <title>Phylogenomics of Endogonaceae and evolution of mycorrhizas within Mucoromycota.</title>
        <authorList>
            <person name="Chang Y."/>
            <person name="Desiro A."/>
            <person name="Na H."/>
            <person name="Sandor L."/>
            <person name="Lipzen A."/>
            <person name="Clum A."/>
            <person name="Barry K."/>
            <person name="Grigoriev I.V."/>
            <person name="Martin F.M."/>
            <person name="Stajich J.E."/>
            <person name="Smith M.E."/>
            <person name="Bonito G."/>
            <person name="Spatafora J.W."/>
        </authorList>
    </citation>
    <scope>NUCLEOTIDE SEQUENCE [LARGE SCALE GENOMIC DNA]</scope>
    <source>
        <strain evidence="15 16">AD002</strain>
    </source>
</reference>
<dbReference type="Pfam" id="PF00520">
    <property type="entry name" value="Ion_trans"/>
    <property type="match status" value="1"/>
</dbReference>
<keyword evidence="3" id="KW-0109">Calcium transport</keyword>
<feature type="transmembrane region" description="Helical" evidence="13">
    <location>
        <begin position="14"/>
        <end position="35"/>
    </location>
</feature>
<keyword evidence="10 13" id="KW-0472">Membrane</keyword>
<keyword evidence="4" id="KW-0107">Calcium channel</keyword>
<evidence type="ECO:0000256" key="13">
    <source>
        <dbReference type="SAM" id="Phobius"/>
    </source>
</evidence>
<keyword evidence="2" id="KW-0813">Transport</keyword>
<keyword evidence="16" id="KW-1185">Reference proteome</keyword>
<protein>
    <recommendedName>
        <fullName evidence="14">Ion transport domain-containing protein</fullName>
    </recommendedName>
</protein>
<keyword evidence="5 13" id="KW-0812">Transmembrane</keyword>
<evidence type="ECO:0000256" key="4">
    <source>
        <dbReference type="ARBA" id="ARBA00022673"/>
    </source>
</evidence>
<sequence>MYDIMDAEYSFTCIYFIVIVVVMNFWLINLFIAVITEMFAKIREDSEGSAFTTAREKGSRIEQHLEVRLQKRCCKNWLDDP</sequence>
<dbReference type="Proteomes" id="UP000274822">
    <property type="component" value="Unassembled WGS sequence"/>
</dbReference>
<evidence type="ECO:0000256" key="12">
    <source>
        <dbReference type="ARBA" id="ARBA00023303"/>
    </source>
</evidence>
<keyword evidence="12" id="KW-0407">Ion channel</keyword>
<dbReference type="GO" id="GO:0008331">
    <property type="term" value="F:high voltage-gated calcium channel activity"/>
    <property type="evidence" value="ECO:0007669"/>
    <property type="project" value="TreeGrafter"/>
</dbReference>
<evidence type="ECO:0000313" key="16">
    <source>
        <dbReference type="Proteomes" id="UP000274822"/>
    </source>
</evidence>
<proteinExistence type="predicted"/>
<evidence type="ECO:0000256" key="1">
    <source>
        <dbReference type="ARBA" id="ARBA00004141"/>
    </source>
</evidence>
<dbReference type="PANTHER" id="PTHR45628">
    <property type="entry name" value="VOLTAGE-DEPENDENT CALCIUM CHANNEL TYPE A SUBUNIT ALPHA-1"/>
    <property type="match status" value="1"/>
</dbReference>
<dbReference type="GO" id="GO:0005891">
    <property type="term" value="C:voltage-gated calcium channel complex"/>
    <property type="evidence" value="ECO:0007669"/>
    <property type="project" value="TreeGrafter"/>
</dbReference>
<evidence type="ECO:0000256" key="5">
    <source>
        <dbReference type="ARBA" id="ARBA00022692"/>
    </source>
</evidence>
<comment type="caution">
    <text evidence="15">The sequence shown here is derived from an EMBL/GenBank/DDBJ whole genome shotgun (WGS) entry which is preliminary data.</text>
</comment>
<keyword evidence="9" id="KW-0406">Ion transport</keyword>